<accession>A0A354YZL9</accession>
<protein>
    <submittedName>
        <fullName evidence="3">Aminofutalosine synthase MqnE</fullName>
    </submittedName>
</protein>
<sequence>MDNRLEEIKNKVNAGERLSREDGIYLYQSNDLLAIGEMARNKKLSVSGRRVYFNINRHINLTNICVSRCRFCAFG</sequence>
<evidence type="ECO:0000256" key="1">
    <source>
        <dbReference type="ARBA" id="ARBA00001966"/>
    </source>
</evidence>
<evidence type="ECO:0000256" key="2">
    <source>
        <dbReference type="ARBA" id="ARBA00022485"/>
    </source>
</evidence>
<dbReference type="PANTHER" id="PTHR43076">
    <property type="entry name" value="FO SYNTHASE (COFH)"/>
    <property type="match status" value="1"/>
</dbReference>
<dbReference type="InterPro" id="IPR013785">
    <property type="entry name" value="Aldolase_TIM"/>
</dbReference>
<keyword evidence="2" id="KW-0479">Metal-binding</keyword>
<gene>
    <name evidence="3" type="ORF">DDZ44_09500</name>
</gene>
<dbReference type="SUPFAM" id="SSF102114">
    <property type="entry name" value="Radical SAM enzymes"/>
    <property type="match status" value="1"/>
</dbReference>
<dbReference type="AlphaFoldDB" id="A0A354YZL9"/>
<proteinExistence type="predicted"/>
<dbReference type="PANTHER" id="PTHR43076:SF7">
    <property type="entry name" value="AMINODEOXYFUTALOSINE SYNTHASE"/>
    <property type="match status" value="1"/>
</dbReference>
<name>A0A354YZL9_9FIRM</name>
<dbReference type="InterPro" id="IPR034405">
    <property type="entry name" value="F420"/>
</dbReference>
<keyword evidence="2" id="KW-0408">Iron</keyword>
<dbReference type="EMBL" id="DNZF01000209">
    <property type="protein sequence ID" value="HBK54156.1"/>
    <property type="molecule type" value="Genomic_DNA"/>
</dbReference>
<feature type="non-terminal residue" evidence="3">
    <location>
        <position position="75"/>
    </location>
</feature>
<keyword evidence="2" id="KW-0004">4Fe-4S</keyword>
<dbReference type="InterPro" id="IPR058240">
    <property type="entry name" value="rSAM_sf"/>
</dbReference>
<reference evidence="3 4" key="1">
    <citation type="journal article" date="2018" name="Nat. Biotechnol.">
        <title>A standardized bacterial taxonomy based on genome phylogeny substantially revises the tree of life.</title>
        <authorList>
            <person name="Parks D.H."/>
            <person name="Chuvochina M."/>
            <person name="Waite D.W."/>
            <person name="Rinke C."/>
            <person name="Skarshewski A."/>
            <person name="Chaumeil P.A."/>
            <person name="Hugenholtz P."/>
        </authorList>
    </citation>
    <scope>NUCLEOTIDE SEQUENCE [LARGE SCALE GENOMIC DNA]</scope>
    <source>
        <strain evidence="3">UBA10948</strain>
    </source>
</reference>
<dbReference type="GO" id="GO:0051539">
    <property type="term" value="F:4 iron, 4 sulfur cluster binding"/>
    <property type="evidence" value="ECO:0007669"/>
    <property type="project" value="UniProtKB-KW"/>
</dbReference>
<comment type="cofactor">
    <cofactor evidence="1">
        <name>[4Fe-4S] cluster</name>
        <dbReference type="ChEBI" id="CHEBI:49883"/>
    </cofactor>
</comment>
<evidence type="ECO:0000313" key="3">
    <source>
        <dbReference type="EMBL" id="HBK54156.1"/>
    </source>
</evidence>
<dbReference type="Gene3D" id="3.20.20.70">
    <property type="entry name" value="Aldolase class I"/>
    <property type="match status" value="1"/>
</dbReference>
<organism evidence="3 4">
    <name type="scientific">Syntrophomonas wolfei</name>
    <dbReference type="NCBI Taxonomy" id="863"/>
    <lineage>
        <taxon>Bacteria</taxon>
        <taxon>Bacillati</taxon>
        <taxon>Bacillota</taxon>
        <taxon>Clostridia</taxon>
        <taxon>Eubacteriales</taxon>
        <taxon>Syntrophomonadaceae</taxon>
        <taxon>Syntrophomonas</taxon>
    </lineage>
</organism>
<dbReference type="GO" id="GO:0044689">
    <property type="term" value="F:7,8-didemethyl-8-hydroxy-5-deazariboflavin synthase activity"/>
    <property type="evidence" value="ECO:0007669"/>
    <property type="project" value="TreeGrafter"/>
</dbReference>
<evidence type="ECO:0000313" key="4">
    <source>
        <dbReference type="Proteomes" id="UP000263273"/>
    </source>
</evidence>
<comment type="caution">
    <text evidence="3">The sequence shown here is derived from an EMBL/GenBank/DDBJ whole genome shotgun (WGS) entry which is preliminary data.</text>
</comment>
<dbReference type="Proteomes" id="UP000263273">
    <property type="component" value="Unassembled WGS sequence"/>
</dbReference>
<keyword evidence="2" id="KW-0411">Iron-sulfur</keyword>